<keyword evidence="1" id="KW-0472">Membrane</keyword>
<dbReference type="Pfam" id="PF19601">
    <property type="entry name" value="DUF6106"/>
    <property type="match status" value="1"/>
</dbReference>
<reference evidence="2 3" key="1">
    <citation type="submission" date="2015-09" db="EMBL/GenBank/DDBJ databases">
        <authorList>
            <consortium name="Pathogen Informatics"/>
        </authorList>
    </citation>
    <scope>NUCLEOTIDE SEQUENCE [LARGE SCALE GENOMIC DNA]</scope>
    <source>
        <strain evidence="2 3">2789STDY5834876</strain>
    </source>
</reference>
<keyword evidence="1" id="KW-1133">Transmembrane helix</keyword>
<evidence type="ECO:0000256" key="1">
    <source>
        <dbReference type="SAM" id="Phobius"/>
    </source>
</evidence>
<proteinExistence type="predicted"/>
<sequence length="166" mass="19069">MNDAFYEQLVARKSRPLDTVIRILIIAALALILVFSMMFIGFLGVIITVVLAFLAYYFVFPKLSVEYEYTLLNHDMEVDAIYSKSKRKKLLTFDIQQAEIIAPKGSPRLNSQNPEKTLDFSSQDANAKAYSIMIQLNQKNTCIIIEPDETMLNHMKSWMGMKLYLD</sequence>
<dbReference type="OrthoDB" id="2062630at2"/>
<dbReference type="RefSeq" id="WP_055154685.1">
    <property type="nucleotide sequence ID" value="NZ_CYZU01000046.1"/>
</dbReference>
<dbReference type="InterPro" id="IPR046088">
    <property type="entry name" value="DUF6106"/>
</dbReference>
<gene>
    <name evidence="2" type="ORF">ERS852491_03825</name>
</gene>
<keyword evidence="1" id="KW-0812">Transmembrane</keyword>
<dbReference type="Proteomes" id="UP000095544">
    <property type="component" value="Unassembled WGS sequence"/>
</dbReference>
<accession>A0A174JAD1</accession>
<evidence type="ECO:0000313" key="3">
    <source>
        <dbReference type="Proteomes" id="UP000095544"/>
    </source>
</evidence>
<evidence type="ECO:0000313" key="2">
    <source>
        <dbReference type="EMBL" id="CUO95591.1"/>
    </source>
</evidence>
<feature type="transmembrane region" description="Helical" evidence="1">
    <location>
        <begin position="20"/>
        <end position="53"/>
    </location>
</feature>
<protein>
    <submittedName>
        <fullName evidence="2">Uncharacterized protein</fullName>
    </submittedName>
</protein>
<organism evidence="2 3">
    <name type="scientific">Faecalicatena contorta</name>
    <dbReference type="NCBI Taxonomy" id="39482"/>
    <lineage>
        <taxon>Bacteria</taxon>
        <taxon>Bacillati</taxon>
        <taxon>Bacillota</taxon>
        <taxon>Clostridia</taxon>
        <taxon>Lachnospirales</taxon>
        <taxon>Lachnospiraceae</taxon>
        <taxon>Faecalicatena</taxon>
    </lineage>
</organism>
<dbReference type="STRING" id="39482.ERS852491_03825"/>
<dbReference type="EMBL" id="CYZU01000046">
    <property type="protein sequence ID" value="CUO95591.1"/>
    <property type="molecule type" value="Genomic_DNA"/>
</dbReference>
<dbReference type="AlphaFoldDB" id="A0A174JAD1"/>
<name>A0A174JAD1_9FIRM</name>